<dbReference type="Pfam" id="PF03947">
    <property type="entry name" value="Ribosomal_L2_C"/>
    <property type="match status" value="1"/>
</dbReference>
<keyword evidence="5" id="KW-0699">rRNA-binding</keyword>
<evidence type="ECO:0000256" key="1">
    <source>
        <dbReference type="ARBA" id="ARBA00005636"/>
    </source>
</evidence>
<dbReference type="Pfam" id="PF00181">
    <property type="entry name" value="Ribosomal_L2_N"/>
    <property type="match status" value="1"/>
</dbReference>
<dbReference type="InterPro" id="IPR022669">
    <property type="entry name" value="Ribosomal_uL2_C"/>
</dbReference>
<dbReference type="PROSITE" id="PS00467">
    <property type="entry name" value="RIBOSOMAL_L2"/>
    <property type="match status" value="1"/>
</dbReference>
<name>A0A6N6VSD6_9BACT</name>
<dbReference type="NCBIfam" id="TIGR01171">
    <property type="entry name" value="rplB_bact"/>
    <property type="match status" value="1"/>
</dbReference>
<gene>
    <name evidence="5 9" type="primary">rplB</name>
    <name evidence="9" type="ORF">GCL60_10550</name>
</gene>
<dbReference type="GO" id="GO:0003735">
    <property type="term" value="F:structural constituent of ribosome"/>
    <property type="evidence" value="ECO:0007669"/>
    <property type="project" value="InterPro"/>
</dbReference>
<dbReference type="EMBL" id="WFLM01000004">
    <property type="protein sequence ID" value="KAB8037606.1"/>
    <property type="molecule type" value="Genomic_DNA"/>
</dbReference>
<keyword evidence="3 5" id="KW-0687">Ribonucleoprotein</keyword>
<dbReference type="HAMAP" id="MF_01320_B">
    <property type="entry name" value="Ribosomal_uL2_B"/>
    <property type="match status" value="1"/>
</dbReference>
<comment type="caution">
    <text evidence="9">The sequence shown here is derived from an EMBL/GenBank/DDBJ whole genome shotgun (WGS) entry which is preliminary data.</text>
</comment>
<reference evidence="9 10" key="1">
    <citation type="submission" date="2019-10" db="EMBL/GenBank/DDBJ databases">
        <title>New species of Slilvanegrellaceae.</title>
        <authorList>
            <person name="Pitt A."/>
            <person name="Hahn M.W."/>
        </authorList>
    </citation>
    <scope>NUCLEOTIDE SEQUENCE [LARGE SCALE GENOMIC DNA]</scope>
    <source>
        <strain evidence="9 10">SP-Ram-0.45-NSY-1</strain>
    </source>
</reference>
<dbReference type="PANTHER" id="PTHR13691">
    <property type="entry name" value="RIBOSOMAL PROTEIN L2"/>
    <property type="match status" value="1"/>
</dbReference>
<dbReference type="InterPro" id="IPR012340">
    <property type="entry name" value="NA-bd_OB-fold"/>
</dbReference>
<keyword evidence="2 5" id="KW-0689">Ribosomal protein</keyword>
<dbReference type="FunFam" id="4.10.950.10:FF:000001">
    <property type="entry name" value="50S ribosomal protein L2"/>
    <property type="match status" value="1"/>
</dbReference>
<dbReference type="Gene3D" id="4.10.950.10">
    <property type="entry name" value="Ribosomal protein L2, domain 3"/>
    <property type="match status" value="1"/>
</dbReference>
<dbReference type="GO" id="GO:0016740">
    <property type="term" value="F:transferase activity"/>
    <property type="evidence" value="ECO:0007669"/>
    <property type="project" value="InterPro"/>
</dbReference>
<dbReference type="GO" id="GO:0015934">
    <property type="term" value="C:large ribosomal subunit"/>
    <property type="evidence" value="ECO:0007669"/>
    <property type="project" value="InterPro"/>
</dbReference>
<dbReference type="FunFam" id="2.30.30.30:FF:000001">
    <property type="entry name" value="50S ribosomal protein L2"/>
    <property type="match status" value="1"/>
</dbReference>
<dbReference type="Gene3D" id="2.40.50.140">
    <property type="entry name" value="Nucleic acid-binding proteins"/>
    <property type="match status" value="1"/>
</dbReference>
<dbReference type="InterPro" id="IPR005880">
    <property type="entry name" value="Ribosomal_uL2_bac/org-type"/>
</dbReference>
<dbReference type="InterPro" id="IPR014726">
    <property type="entry name" value="Ribosomal_uL2_dom3"/>
</dbReference>
<comment type="function">
    <text evidence="5">One of the primary rRNA binding proteins. Required for association of the 30S and 50S subunits to form the 70S ribosome, for tRNA binding and peptide bond formation. It has been suggested to have peptidyltransferase activity; this is somewhat controversial. Makes several contacts with the 16S rRNA in the 70S ribosome.</text>
</comment>
<proteinExistence type="inferred from homology"/>
<dbReference type="InterPro" id="IPR022666">
    <property type="entry name" value="Ribosomal_uL2_RNA-bd_dom"/>
</dbReference>
<feature type="region of interest" description="Disordered" evidence="6">
    <location>
        <begin position="30"/>
        <end position="54"/>
    </location>
</feature>
<keyword evidence="10" id="KW-1185">Reference proteome</keyword>
<evidence type="ECO:0000256" key="6">
    <source>
        <dbReference type="SAM" id="MobiDB-lite"/>
    </source>
</evidence>
<dbReference type="InterPro" id="IPR022671">
    <property type="entry name" value="Ribosomal_uL2_CS"/>
</dbReference>
<evidence type="ECO:0000256" key="2">
    <source>
        <dbReference type="ARBA" id="ARBA00022980"/>
    </source>
</evidence>
<feature type="domain" description="Large ribosomal subunit protein uL2 C-terminal" evidence="7">
    <location>
        <begin position="125"/>
        <end position="253"/>
    </location>
</feature>
<evidence type="ECO:0000259" key="7">
    <source>
        <dbReference type="SMART" id="SM01382"/>
    </source>
</evidence>
<sequence length="275" mass="30257">MGIRQLRPYTATTRTQSYINYREVLTTDTPYKPLLAPNPRKAGRNNTGRITVRHQGGGNKIKYRIIDWKRSRKDVEGVVTSVEYDPNRTAFISLVKFIDGDRRYVLATNGVKVGTKIIASHEADIKAGNSLPLKKIPAGTIIHSVEMRPGAGAKLVRSAGASATLVGRIEKYAQIRMPSGELRLIPEDCYATIGTVSNADHMNVSIGKAGRNRWKGVRPTVRGVAMNPVDHPMGGGEGRTSGGRHPCSPWGQLSKGYKTRKVKPSDKFIVSRRKK</sequence>
<dbReference type="PANTHER" id="PTHR13691:SF5">
    <property type="entry name" value="LARGE RIBOSOMAL SUBUNIT PROTEIN UL2M"/>
    <property type="match status" value="1"/>
</dbReference>
<dbReference type="SMART" id="SM01383">
    <property type="entry name" value="Ribosomal_L2"/>
    <property type="match status" value="1"/>
</dbReference>
<dbReference type="InterPro" id="IPR002171">
    <property type="entry name" value="Ribosomal_uL2"/>
</dbReference>
<feature type="domain" description="Large ribosomal subunit protein uL2 RNA-binding" evidence="8">
    <location>
        <begin position="43"/>
        <end position="119"/>
    </location>
</feature>
<dbReference type="InterPro" id="IPR008991">
    <property type="entry name" value="Translation_prot_SH3-like_sf"/>
</dbReference>
<evidence type="ECO:0000313" key="10">
    <source>
        <dbReference type="Proteomes" id="UP000437748"/>
    </source>
</evidence>
<evidence type="ECO:0000256" key="5">
    <source>
        <dbReference type="HAMAP-Rule" id="MF_01320"/>
    </source>
</evidence>
<evidence type="ECO:0000256" key="3">
    <source>
        <dbReference type="ARBA" id="ARBA00023274"/>
    </source>
</evidence>
<comment type="similarity">
    <text evidence="1 5">Belongs to the universal ribosomal protein uL2 family.</text>
</comment>
<dbReference type="Proteomes" id="UP000437748">
    <property type="component" value="Unassembled WGS sequence"/>
</dbReference>
<dbReference type="InterPro" id="IPR014722">
    <property type="entry name" value="Rib_uL2_dom2"/>
</dbReference>
<organism evidence="9 10">
    <name type="scientific">Silvanigrella paludirubra</name>
    <dbReference type="NCBI Taxonomy" id="2499159"/>
    <lineage>
        <taxon>Bacteria</taxon>
        <taxon>Pseudomonadati</taxon>
        <taxon>Bdellovibrionota</taxon>
        <taxon>Oligoflexia</taxon>
        <taxon>Silvanigrellales</taxon>
        <taxon>Silvanigrellaceae</taxon>
        <taxon>Silvanigrella</taxon>
    </lineage>
</organism>
<dbReference type="Gene3D" id="2.30.30.30">
    <property type="match status" value="1"/>
</dbReference>
<dbReference type="PIRSF" id="PIRSF002158">
    <property type="entry name" value="Ribosomal_L2"/>
    <property type="match status" value="1"/>
</dbReference>
<feature type="region of interest" description="Disordered" evidence="6">
    <location>
        <begin position="225"/>
        <end position="275"/>
    </location>
</feature>
<dbReference type="SUPFAM" id="SSF50249">
    <property type="entry name" value="Nucleic acid-binding proteins"/>
    <property type="match status" value="1"/>
</dbReference>
<dbReference type="OrthoDB" id="5290260at2"/>
<dbReference type="GO" id="GO:0002181">
    <property type="term" value="P:cytoplasmic translation"/>
    <property type="evidence" value="ECO:0007669"/>
    <property type="project" value="TreeGrafter"/>
</dbReference>
<protein>
    <recommendedName>
        <fullName evidence="4 5">Large ribosomal subunit protein uL2</fullName>
    </recommendedName>
</protein>
<evidence type="ECO:0000259" key="8">
    <source>
        <dbReference type="SMART" id="SM01383"/>
    </source>
</evidence>
<keyword evidence="5" id="KW-0694">RNA-binding</keyword>
<dbReference type="SMART" id="SM01382">
    <property type="entry name" value="Ribosomal_L2_C"/>
    <property type="match status" value="1"/>
</dbReference>
<dbReference type="SUPFAM" id="SSF50104">
    <property type="entry name" value="Translation proteins SH3-like domain"/>
    <property type="match status" value="1"/>
</dbReference>
<dbReference type="AlphaFoldDB" id="A0A6N6VSD6"/>
<accession>A0A6N6VSD6</accession>
<dbReference type="GO" id="GO:0019843">
    <property type="term" value="F:rRNA binding"/>
    <property type="evidence" value="ECO:0007669"/>
    <property type="project" value="UniProtKB-UniRule"/>
</dbReference>
<evidence type="ECO:0000256" key="4">
    <source>
        <dbReference type="ARBA" id="ARBA00035242"/>
    </source>
</evidence>
<comment type="subunit">
    <text evidence="5">Part of the 50S ribosomal subunit. Forms a bridge to the 30S subunit in the 70S ribosome.</text>
</comment>
<evidence type="ECO:0000313" key="9">
    <source>
        <dbReference type="EMBL" id="KAB8037606.1"/>
    </source>
</evidence>